<evidence type="ECO:0000313" key="2">
    <source>
        <dbReference type="EMBL" id="OWM64031.1"/>
    </source>
</evidence>
<feature type="compositionally biased region" description="Basic and acidic residues" evidence="1">
    <location>
        <begin position="155"/>
        <end position="176"/>
    </location>
</feature>
<dbReference type="Proteomes" id="UP000197138">
    <property type="component" value="Unassembled WGS sequence"/>
</dbReference>
<organism evidence="2 3">
    <name type="scientific">Punica granatum</name>
    <name type="common">Pomegranate</name>
    <dbReference type="NCBI Taxonomy" id="22663"/>
    <lineage>
        <taxon>Eukaryota</taxon>
        <taxon>Viridiplantae</taxon>
        <taxon>Streptophyta</taxon>
        <taxon>Embryophyta</taxon>
        <taxon>Tracheophyta</taxon>
        <taxon>Spermatophyta</taxon>
        <taxon>Magnoliopsida</taxon>
        <taxon>eudicotyledons</taxon>
        <taxon>Gunneridae</taxon>
        <taxon>Pentapetalae</taxon>
        <taxon>rosids</taxon>
        <taxon>malvids</taxon>
        <taxon>Myrtales</taxon>
        <taxon>Lythraceae</taxon>
        <taxon>Punica</taxon>
    </lineage>
</organism>
<feature type="compositionally biased region" description="Low complexity" evidence="1">
    <location>
        <begin position="48"/>
        <end position="60"/>
    </location>
</feature>
<evidence type="ECO:0000256" key="1">
    <source>
        <dbReference type="SAM" id="MobiDB-lite"/>
    </source>
</evidence>
<name>A0A218VVJ5_PUNGR</name>
<feature type="region of interest" description="Disordered" evidence="1">
    <location>
        <begin position="80"/>
        <end position="188"/>
    </location>
</feature>
<feature type="compositionally biased region" description="Basic and acidic residues" evidence="1">
    <location>
        <begin position="85"/>
        <end position="119"/>
    </location>
</feature>
<accession>A0A218VVJ5</accession>
<evidence type="ECO:0000313" key="3">
    <source>
        <dbReference type="Proteomes" id="UP000197138"/>
    </source>
</evidence>
<feature type="region of interest" description="Disordered" evidence="1">
    <location>
        <begin position="44"/>
        <end position="64"/>
    </location>
</feature>
<gene>
    <name evidence="2" type="ORF">CDL15_Pgr006401</name>
</gene>
<protein>
    <submittedName>
        <fullName evidence="2">Uncharacterized protein</fullName>
    </submittedName>
</protein>
<comment type="caution">
    <text evidence="2">The sequence shown here is derived from an EMBL/GenBank/DDBJ whole genome shotgun (WGS) entry which is preliminary data.</text>
</comment>
<sequence>MRSGWLCAVAQDSWEVLERNRRWFTSRRSSSLRERASKLRVWRRSSGELRSSGSFSSVVSIPRKSARVELSKSEWSRLSFLPDSEGDRTREKGRQVGKGLREGEGKEGNKKNKKEEGGKKKSKTPCVAEKGETLYRKRKKGRRLRVGKKKRARVVRMEVREGKEGNKKNKKEEGGKKKSKTPCVAEKGETLYRKRKKGRRLRVGKKKRARVVRMEVRYKGSKSGRP</sequence>
<feature type="compositionally biased region" description="Basic residues" evidence="1">
    <location>
        <begin position="136"/>
        <end position="154"/>
    </location>
</feature>
<reference evidence="3" key="1">
    <citation type="journal article" date="2017" name="Plant J.">
        <title>The pomegranate (Punica granatum L.) genome and the genomics of punicalagin biosynthesis.</title>
        <authorList>
            <person name="Qin G."/>
            <person name="Xu C."/>
            <person name="Ming R."/>
            <person name="Tang H."/>
            <person name="Guyot R."/>
            <person name="Kramer E.M."/>
            <person name="Hu Y."/>
            <person name="Yi X."/>
            <person name="Qi Y."/>
            <person name="Xu X."/>
            <person name="Gao Z."/>
            <person name="Pan H."/>
            <person name="Jian J."/>
            <person name="Tian Y."/>
            <person name="Yue Z."/>
            <person name="Xu Y."/>
        </authorList>
    </citation>
    <scope>NUCLEOTIDE SEQUENCE [LARGE SCALE GENOMIC DNA]</scope>
    <source>
        <strain evidence="3">cv. Dabenzi</strain>
    </source>
</reference>
<dbReference type="AlphaFoldDB" id="A0A218VVJ5"/>
<proteinExistence type="predicted"/>
<dbReference type="EMBL" id="MTKT01005821">
    <property type="protein sequence ID" value="OWM64031.1"/>
    <property type="molecule type" value="Genomic_DNA"/>
</dbReference>